<comment type="caution">
    <text evidence="3">The sequence shown here is derived from an EMBL/GenBank/DDBJ whole genome shotgun (WGS) entry which is preliminary data.</text>
</comment>
<evidence type="ECO:0000259" key="2">
    <source>
        <dbReference type="Pfam" id="PF20152"/>
    </source>
</evidence>
<evidence type="ECO:0000313" key="4">
    <source>
        <dbReference type="Proteomes" id="UP000620124"/>
    </source>
</evidence>
<feature type="domain" description="DUF6534" evidence="2">
    <location>
        <begin position="178"/>
        <end position="265"/>
    </location>
</feature>
<dbReference type="Pfam" id="PF20152">
    <property type="entry name" value="DUF6534"/>
    <property type="match status" value="1"/>
</dbReference>
<organism evidence="3 4">
    <name type="scientific">Mycena venus</name>
    <dbReference type="NCBI Taxonomy" id="2733690"/>
    <lineage>
        <taxon>Eukaryota</taxon>
        <taxon>Fungi</taxon>
        <taxon>Dikarya</taxon>
        <taxon>Basidiomycota</taxon>
        <taxon>Agaricomycotina</taxon>
        <taxon>Agaricomycetes</taxon>
        <taxon>Agaricomycetidae</taxon>
        <taxon>Agaricales</taxon>
        <taxon>Marasmiineae</taxon>
        <taxon>Mycenaceae</taxon>
        <taxon>Mycena</taxon>
    </lineage>
</organism>
<proteinExistence type="predicted"/>
<accession>A0A8H6XQT1</accession>
<dbReference type="InterPro" id="IPR045339">
    <property type="entry name" value="DUF6534"/>
</dbReference>
<name>A0A8H6XQT1_9AGAR</name>
<dbReference type="OrthoDB" id="2535105at2759"/>
<protein>
    <submittedName>
        <fullName evidence="3">Retinol dehydrogenase 12</fullName>
    </submittedName>
</protein>
<feature type="transmembrane region" description="Helical" evidence="1">
    <location>
        <begin position="42"/>
        <end position="67"/>
    </location>
</feature>
<feature type="transmembrane region" description="Helical" evidence="1">
    <location>
        <begin position="6"/>
        <end position="30"/>
    </location>
</feature>
<feature type="transmembrane region" description="Helical" evidence="1">
    <location>
        <begin position="129"/>
        <end position="149"/>
    </location>
</feature>
<gene>
    <name evidence="3" type="ORF">MVEN_01626200</name>
</gene>
<feature type="transmembrane region" description="Helical" evidence="1">
    <location>
        <begin position="210"/>
        <end position="235"/>
    </location>
</feature>
<sequence length="324" mass="36216">MDATIGAIEIGTVLSGVLFGLITSQTYVYFKTFPGDSRFSKVLVGMLWVVELIHTACISNALYMYTVKGYGDPTFLIRFPLSLDATIILHGATVIIGTYKVISAATLLTCTLVQLFFTHRITKFVQKTYYLSAIAIFILFVRFAAFVVSGVAATRMSALLDFMSSWKPLILFDLISCAITDVMMSAILVYQLAQRRSHGYQSTLALMDKLIMWSVETCLVTTFTTIVMMICFLTMGEKNFVWIGILLVQPKIFSNALLANLNSRSGLRNAASTNVHEMTPSRVRWTPGSGVTMSKQSERFDDKFQASPVQDSFSWHRESSRRQV</sequence>
<reference evidence="3" key="1">
    <citation type="submission" date="2020-05" db="EMBL/GenBank/DDBJ databases">
        <title>Mycena genomes resolve the evolution of fungal bioluminescence.</title>
        <authorList>
            <person name="Tsai I.J."/>
        </authorList>
    </citation>
    <scope>NUCLEOTIDE SEQUENCE</scope>
    <source>
        <strain evidence="3">CCC161011</strain>
    </source>
</reference>
<feature type="transmembrane region" description="Helical" evidence="1">
    <location>
        <begin position="87"/>
        <end position="117"/>
    </location>
</feature>
<dbReference type="PANTHER" id="PTHR40465:SF1">
    <property type="entry name" value="DUF6534 DOMAIN-CONTAINING PROTEIN"/>
    <property type="match status" value="1"/>
</dbReference>
<evidence type="ECO:0000313" key="3">
    <source>
        <dbReference type="EMBL" id="KAF7344660.1"/>
    </source>
</evidence>
<keyword evidence="1" id="KW-1133">Transmembrane helix</keyword>
<keyword evidence="4" id="KW-1185">Reference proteome</keyword>
<keyword evidence="1" id="KW-0812">Transmembrane</keyword>
<dbReference type="Proteomes" id="UP000620124">
    <property type="component" value="Unassembled WGS sequence"/>
</dbReference>
<dbReference type="EMBL" id="JACAZI010000014">
    <property type="protein sequence ID" value="KAF7344660.1"/>
    <property type="molecule type" value="Genomic_DNA"/>
</dbReference>
<dbReference type="AlphaFoldDB" id="A0A8H6XQT1"/>
<keyword evidence="1" id="KW-0472">Membrane</keyword>
<evidence type="ECO:0000256" key="1">
    <source>
        <dbReference type="SAM" id="Phobius"/>
    </source>
</evidence>
<feature type="transmembrane region" description="Helical" evidence="1">
    <location>
        <begin position="241"/>
        <end position="261"/>
    </location>
</feature>
<feature type="transmembrane region" description="Helical" evidence="1">
    <location>
        <begin position="169"/>
        <end position="190"/>
    </location>
</feature>
<dbReference type="PANTHER" id="PTHR40465">
    <property type="entry name" value="CHROMOSOME 1, WHOLE GENOME SHOTGUN SEQUENCE"/>
    <property type="match status" value="1"/>
</dbReference>